<dbReference type="KEGG" id="nhu:H0264_14490"/>
<evidence type="ECO:0000313" key="2">
    <source>
        <dbReference type="Proteomes" id="UP000515512"/>
    </source>
</evidence>
<gene>
    <name evidence="1" type="ORF">H0264_14490</name>
</gene>
<organism evidence="1 2">
    <name type="scientific">Nocardia huaxiensis</name>
    <dbReference type="NCBI Taxonomy" id="2755382"/>
    <lineage>
        <taxon>Bacteria</taxon>
        <taxon>Bacillati</taxon>
        <taxon>Actinomycetota</taxon>
        <taxon>Actinomycetes</taxon>
        <taxon>Mycobacteriales</taxon>
        <taxon>Nocardiaceae</taxon>
        <taxon>Nocardia</taxon>
    </lineage>
</organism>
<dbReference type="AlphaFoldDB" id="A0A7D6ZMQ1"/>
<reference evidence="1 2" key="1">
    <citation type="submission" date="2020-07" db="EMBL/GenBank/DDBJ databases">
        <authorList>
            <person name="Zhuang K."/>
            <person name="Ran Y."/>
        </authorList>
    </citation>
    <scope>NUCLEOTIDE SEQUENCE [LARGE SCALE GENOMIC DNA]</scope>
    <source>
        <strain evidence="1 2">WCH-YHL-001</strain>
    </source>
</reference>
<accession>A0A7D6ZMQ1</accession>
<dbReference type="Proteomes" id="UP000515512">
    <property type="component" value="Chromosome"/>
</dbReference>
<keyword evidence="2" id="KW-1185">Reference proteome</keyword>
<name>A0A7D6ZMQ1_9NOCA</name>
<evidence type="ECO:0008006" key="3">
    <source>
        <dbReference type="Google" id="ProtNLM"/>
    </source>
</evidence>
<sequence length="105" mass="12037">MLKPGDRLTLCRKVQGRGRGEPLDRITDVEVTSVHRERLDSITSVEVAAEGFPHWTPSEFVEFFCRTHRGLRPDSNVTRIEWRYTEPITETLRIQSACLAEGNNP</sequence>
<proteinExistence type="predicted"/>
<protein>
    <recommendedName>
        <fullName evidence="3">ASCH domain-containing protein</fullName>
    </recommendedName>
</protein>
<evidence type="ECO:0000313" key="1">
    <source>
        <dbReference type="EMBL" id="QLY34387.1"/>
    </source>
</evidence>
<dbReference type="EMBL" id="CP059399">
    <property type="protein sequence ID" value="QLY34387.1"/>
    <property type="molecule type" value="Genomic_DNA"/>
</dbReference>